<dbReference type="Gene3D" id="3.40.390.10">
    <property type="entry name" value="Collagenase (Catalytic Domain)"/>
    <property type="match status" value="1"/>
</dbReference>
<dbReference type="InterPro" id="IPR042089">
    <property type="entry name" value="Peptidase_M13_dom_2"/>
</dbReference>
<keyword evidence="5" id="KW-0378">Hydrolase</keyword>
<comment type="caution">
    <text evidence="10">The sequence shown here is derived from an EMBL/GenBank/DDBJ whole genome shotgun (WGS) entry which is preliminary data.</text>
</comment>
<dbReference type="InterPro" id="IPR018497">
    <property type="entry name" value="Peptidase_M13_C"/>
</dbReference>
<dbReference type="PANTHER" id="PTHR11733:SF167">
    <property type="entry name" value="FI17812P1-RELATED"/>
    <property type="match status" value="1"/>
</dbReference>
<accession>A0A1X2HDI4</accession>
<dbReference type="InParanoid" id="A0A1X2HDI4"/>
<feature type="domain" description="Peptidase M13 C-terminal" evidence="8">
    <location>
        <begin position="518"/>
        <end position="732"/>
    </location>
</feature>
<dbReference type="InterPro" id="IPR008753">
    <property type="entry name" value="Peptidase_M13_N"/>
</dbReference>
<keyword evidence="6" id="KW-0862">Zinc</keyword>
<dbReference type="CDD" id="cd08662">
    <property type="entry name" value="M13"/>
    <property type="match status" value="1"/>
</dbReference>
<evidence type="ECO:0000256" key="7">
    <source>
        <dbReference type="ARBA" id="ARBA00023049"/>
    </source>
</evidence>
<sequence length="733" mass="82527">MSLAVSPTNSSNINGVCNTPACVESAKDILSFIDFNTHPCDDFYQYTCGAWLKNHAVPDDKGFISVIVDLQDRNFDQLIQALESPYESMLESAGGLPADFGSNEREVDKAIFGKLQDYYKACMNTQAIDTLGPTPIYPYLAKIYAAAKTDERGVTDLLIESLQQGVQPLVSVSIDADDKNPEAYVASVMQPKLGLPSKDYYNQPSTLDTYRDGLTQVLTSVLGQNNTEPLRAQKAREAGIELMDEPSIAAMVRRVVDFETKLANLSASKVDTQDPLAMYNMLQLDDIQKRFPLMDWRRFLSAFANPVVPQQMIVSTQSYLGNLTQIIVSGEVSKDLVRDFLLVRIIKGWAYALDSQTYTTYKTMQNKISSGSTAIKKRTQECIEDTNESFGQLVARYFALINQQATAEWREKANDYLTLLQEIWLNRLASNDWLDKETRAKAIEKVNKITHDVGYSIKTPDTRLPSSLKEYYAGVQIHPNTFFENEHSLIQNELNRDWKKLGNKVNKEEWLMNPAEVNAYYTRTFNKMVVLSGILRPPFYNHTNPAYLNFGSIGTIIGHELSHAFDNTGRLYDGDGKMVQWWTNKTEQEFSEKEQCFISQYSNFTVTGPDNQSIHVNGKMTLAENLADNGGVAAAYDAFLQTWNGGLLSKEKPEHVQLPGVNMTAEQLFFINFGRTWCKNARPVEAARQVYTDVHSPDKVRVNAVAQNSVEFAKAFQCPANSPMNPSKKCKIW</sequence>
<dbReference type="Pfam" id="PF01431">
    <property type="entry name" value="Peptidase_M13"/>
    <property type="match status" value="1"/>
</dbReference>
<organism evidence="10 11">
    <name type="scientific">Syncephalastrum racemosum</name>
    <name type="common">Filamentous fungus</name>
    <dbReference type="NCBI Taxonomy" id="13706"/>
    <lineage>
        <taxon>Eukaryota</taxon>
        <taxon>Fungi</taxon>
        <taxon>Fungi incertae sedis</taxon>
        <taxon>Mucoromycota</taxon>
        <taxon>Mucoromycotina</taxon>
        <taxon>Mucoromycetes</taxon>
        <taxon>Mucorales</taxon>
        <taxon>Syncephalastraceae</taxon>
        <taxon>Syncephalastrum</taxon>
    </lineage>
</organism>
<dbReference type="EMBL" id="MCGN01000005">
    <property type="protein sequence ID" value="ORY96810.1"/>
    <property type="molecule type" value="Genomic_DNA"/>
</dbReference>
<evidence type="ECO:0000256" key="1">
    <source>
        <dbReference type="ARBA" id="ARBA00001947"/>
    </source>
</evidence>
<proteinExistence type="inferred from homology"/>
<dbReference type="AlphaFoldDB" id="A0A1X2HDI4"/>
<evidence type="ECO:0000256" key="5">
    <source>
        <dbReference type="ARBA" id="ARBA00022801"/>
    </source>
</evidence>
<name>A0A1X2HDI4_SYNRA</name>
<dbReference type="OrthoDB" id="6475849at2759"/>
<dbReference type="Pfam" id="PF05649">
    <property type="entry name" value="Peptidase_M13_N"/>
    <property type="match status" value="1"/>
</dbReference>
<dbReference type="SUPFAM" id="SSF55486">
    <property type="entry name" value="Metalloproteases ('zincins'), catalytic domain"/>
    <property type="match status" value="1"/>
</dbReference>
<reference evidence="10 11" key="1">
    <citation type="submission" date="2016-07" db="EMBL/GenBank/DDBJ databases">
        <title>Pervasive Adenine N6-methylation of Active Genes in Fungi.</title>
        <authorList>
            <consortium name="DOE Joint Genome Institute"/>
            <person name="Mondo S.J."/>
            <person name="Dannebaum R.O."/>
            <person name="Kuo R.C."/>
            <person name="Labutti K."/>
            <person name="Haridas S."/>
            <person name="Kuo A."/>
            <person name="Salamov A."/>
            <person name="Ahrendt S.R."/>
            <person name="Lipzen A."/>
            <person name="Sullivan W."/>
            <person name="Andreopoulos W.B."/>
            <person name="Clum A."/>
            <person name="Lindquist E."/>
            <person name="Daum C."/>
            <person name="Ramamoorthy G.K."/>
            <person name="Gryganskyi A."/>
            <person name="Culley D."/>
            <person name="Magnuson J.K."/>
            <person name="James T.Y."/>
            <person name="O'Malley M.A."/>
            <person name="Stajich J.E."/>
            <person name="Spatafora J.W."/>
            <person name="Visel A."/>
            <person name="Grigoriev I.V."/>
        </authorList>
    </citation>
    <scope>NUCLEOTIDE SEQUENCE [LARGE SCALE GENOMIC DNA]</scope>
    <source>
        <strain evidence="10 11">NRRL 2496</strain>
    </source>
</reference>
<evidence type="ECO:0000256" key="2">
    <source>
        <dbReference type="ARBA" id="ARBA00007357"/>
    </source>
</evidence>
<dbReference type="STRING" id="13706.A0A1X2HDI4"/>
<dbReference type="OMA" id="QDFIVWQ"/>
<feature type="domain" description="Peptidase M13 N-terminal" evidence="9">
    <location>
        <begin position="39"/>
        <end position="455"/>
    </location>
</feature>
<evidence type="ECO:0000256" key="4">
    <source>
        <dbReference type="ARBA" id="ARBA00022723"/>
    </source>
</evidence>
<dbReference type="Proteomes" id="UP000242180">
    <property type="component" value="Unassembled WGS sequence"/>
</dbReference>
<dbReference type="InterPro" id="IPR024079">
    <property type="entry name" value="MetalloPept_cat_dom_sf"/>
</dbReference>
<evidence type="ECO:0000313" key="10">
    <source>
        <dbReference type="EMBL" id="ORY96810.1"/>
    </source>
</evidence>
<evidence type="ECO:0000313" key="11">
    <source>
        <dbReference type="Proteomes" id="UP000242180"/>
    </source>
</evidence>
<evidence type="ECO:0000259" key="9">
    <source>
        <dbReference type="Pfam" id="PF05649"/>
    </source>
</evidence>
<dbReference type="InterPro" id="IPR000718">
    <property type="entry name" value="Peptidase_M13"/>
</dbReference>
<evidence type="ECO:0000256" key="3">
    <source>
        <dbReference type="ARBA" id="ARBA00022670"/>
    </source>
</evidence>
<gene>
    <name evidence="10" type="ORF">BCR43DRAFT_492298</name>
</gene>
<comment type="cofactor">
    <cofactor evidence="1">
        <name>Zn(2+)</name>
        <dbReference type="ChEBI" id="CHEBI:29105"/>
    </cofactor>
</comment>
<dbReference type="GO" id="GO:0004222">
    <property type="term" value="F:metalloendopeptidase activity"/>
    <property type="evidence" value="ECO:0007669"/>
    <property type="project" value="InterPro"/>
</dbReference>
<evidence type="ECO:0000259" key="8">
    <source>
        <dbReference type="Pfam" id="PF01431"/>
    </source>
</evidence>
<dbReference type="GO" id="GO:0016485">
    <property type="term" value="P:protein processing"/>
    <property type="evidence" value="ECO:0007669"/>
    <property type="project" value="TreeGrafter"/>
</dbReference>
<dbReference type="GO" id="GO:0005886">
    <property type="term" value="C:plasma membrane"/>
    <property type="evidence" value="ECO:0007669"/>
    <property type="project" value="TreeGrafter"/>
</dbReference>
<dbReference type="Gene3D" id="1.10.1380.10">
    <property type="entry name" value="Neutral endopeptidase , domain2"/>
    <property type="match status" value="1"/>
</dbReference>
<protein>
    <submittedName>
        <fullName evidence="10">Uncharacterized protein</fullName>
    </submittedName>
</protein>
<keyword evidence="7" id="KW-0482">Metalloprotease</keyword>
<dbReference type="GO" id="GO:0046872">
    <property type="term" value="F:metal ion binding"/>
    <property type="evidence" value="ECO:0007669"/>
    <property type="project" value="UniProtKB-KW"/>
</dbReference>
<dbReference type="PANTHER" id="PTHR11733">
    <property type="entry name" value="ZINC METALLOPROTEASE FAMILY M13 NEPRILYSIN-RELATED"/>
    <property type="match status" value="1"/>
</dbReference>
<dbReference type="PRINTS" id="PR00786">
    <property type="entry name" value="NEPRILYSIN"/>
</dbReference>
<keyword evidence="3" id="KW-0645">Protease</keyword>
<dbReference type="PROSITE" id="PS51885">
    <property type="entry name" value="NEPRILYSIN"/>
    <property type="match status" value="1"/>
</dbReference>
<comment type="similarity">
    <text evidence="2">Belongs to the peptidase M13 family.</text>
</comment>
<keyword evidence="11" id="KW-1185">Reference proteome</keyword>
<keyword evidence="4" id="KW-0479">Metal-binding</keyword>
<evidence type="ECO:0000256" key="6">
    <source>
        <dbReference type="ARBA" id="ARBA00022833"/>
    </source>
</evidence>